<evidence type="ECO:0008006" key="3">
    <source>
        <dbReference type="Google" id="ProtNLM"/>
    </source>
</evidence>
<dbReference type="AlphaFoldDB" id="A0A6P0UES4"/>
<reference evidence="1 2" key="1">
    <citation type="submission" date="2020-01" db="EMBL/GenBank/DDBJ databases">
        <title>Muriicola jejuensis KCTC 22299.</title>
        <authorList>
            <person name="Wang G."/>
        </authorList>
    </citation>
    <scope>NUCLEOTIDE SEQUENCE [LARGE SCALE GENOMIC DNA]</scope>
    <source>
        <strain evidence="1 2">KCTC 22299</strain>
    </source>
</reference>
<proteinExistence type="predicted"/>
<feature type="non-terminal residue" evidence="1">
    <location>
        <position position="1"/>
    </location>
</feature>
<sequence>SLRLVSRGPSIAENVGRTSDFDFAIGPTWGIQRKFSKNLHLLFDVGPQYYFDTEGNGNIWPIMVQINIGFDL</sequence>
<protein>
    <recommendedName>
        <fullName evidence="3">PorT family protein</fullName>
    </recommendedName>
</protein>
<accession>A0A6P0UES4</accession>
<evidence type="ECO:0000313" key="2">
    <source>
        <dbReference type="Proteomes" id="UP000468443"/>
    </source>
</evidence>
<name>A0A6P0UES4_9FLAO</name>
<keyword evidence="2" id="KW-1185">Reference proteome</keyword>
<organism evidence="1 2">
    <name type="scientific">Muriicola jejuensis</name>
    <dbReference type="NCBI Taxonomy" id="504488"/>
    <lineage>
        <taxon>Bacteria</taxon>
        <taxon>Pseudomonadati</taxon>
        <taxon>Bacteroidota</taxon>
        <taxon>Flavobacteriia</taxon>
        <taxon>Flavobacteriales</taxon>
        <taxon>Flavobacteriaceae</taxon>
        <taxon>Muriicola</taxon>
    </lineage>
</organism>
<dbReference type="EMBL" id="JAABOP010000011">
    <property type="protein sequence ID" value="NER11781.1"/>
    <property type="molecule type" value="Genomic_DNA"/>
</dbReference>
<dbReference type="Proteomes" id="UP000468443">
    <property type="component" value="Unassembled WGS sequence"/>
</dbReference>
<evidence type="ECO:0000313" key="1">
    <source>
        <dbReference type="EMBL" id="NER11781.1"/>
    </source>
</evidence>
<gene>
    <name evidence="1" type="ORF">GWK09_14740</name>
</gene>
<comment type="caution">
    <text evidence="1">The sequence shown here is derived from an EMBL/GenBank/DDBJ whole genome shotgun (WGS) entry which is preliminary data.</text>
</comment>